<dbReference type="KEGG" id="ehx:EMIHUDRAFT_194076"/>
<dbReference type="PaxDb" id="2903-EOD41659"/>
<reference evidence="2" key="2">
    <citation type="submission" date="2024-10" db="UniProtKB">
        <authorList>
            <consortium name="EnsemblProtists"/>
        </authorList>
    </citation>
    <scope>IDENTIFICATION</scope>
</reference>
<protein>
    <recommendedName>
        <fullName evidence="4">AB hydrolase-1 domain-containing protein</fullName>
    </recommendedName>
</protein>
<evidence type="ECO:0000313" key="2">
    <source>
        <dbReference type="EnsemblProtists" id="EOD41659"/>
    </source>
</evidence>
<dbReference type="Proteomes" id="UP000013827">
    <property type="component" value="Unassembled WGS sequence"/>
</dbReference>
<reference evidence="3" key="1">
    <citation type="journal article" date="2013" name="Nature">
        <title>Pan genome of the phytoplankton Emiliania underpins its global distribution.</title>
        <authorList>
            <person name="Read B.A."/>
            <person name="Kegel J."/>
            <person name="Klute M.J."/>
            <person name="Kuo A."/>
            <person name="Lefebvre S.C."/>
            <person name="Maumus F."/>
            <person name="Mayer C."/>
            <person name="Miller J."/>
            <person name="Monier A."/>
            <person name="Salamov A."/>
            <person name="Young J."/>
            <person name="Aguilar M."/>
            <person name="Claverie J.M."/>
            <person name="Frickenhaus S."/>
            <person name="Gonzalez K."/>
            <person name="Herman E.K."/>
            <person name="Lin Y.C."/>
            <person name="Napier J."/>
            <person name="Ogata H."/>
            <person name="Sarno A.F."/>
            <person name="Shmutz J."/>
            <person name="Schroeder D."/>
            <person name="de Vargas C."/>
            <person name="Verret F."/>
            <person name="von Dassow P."/>
            <person name="Valentin K."/>
            <person name="Van de Peer Y."/>
            <person name="Wheeler G."/>
            <person name="Dacks J.B."/>
            <person name="Delwiche C.F."/>
            <person name="Dyhrman S.T."/>
            <person name="Glockner G."/>
            <person name="John U."/>
            <person name="Richards T."/>
            <person name="Worden A.Z."/>
            <person name="Zhang X."/>
            <person name="Grigoriev I.V."/>
            <person name="Allen A.E."/>
            <person name="Bidle K."/>
            <person name="Borodovsky M."/>
            <person name="Bowler C."/>
            <person name="Brownlee C."/>
            <person name="Cock J.M."/>
            <person name="Elias M."/>
            <person name="Gladyshev V.N."/>
            <person name="Groth M."/>
            <person name="Guda C."/>
            <person name="Hadaegh A."/>
            <person name="Iglesias-Rodriguez M.D."/>
            <person name="Jenkins J."/>
            <person name="Jones B.M."/>
            <person name="Lawson T."/>
            <person name="Leese F."/>
            <person name="Lindquist E."/>
            <person name="Lobanov A."/>
            <person name="Lomsadze A."/>
            <person name="Malik S.B."/>
            <person name="Marsh M.E."/>
            <person name="Mackinder L."/>
            <person name="Mock T."/>
            <person name="Mueller-Roeber B."/>
            <person name="Pagarete A."/>
            <person name="Parker M."/>
            <person name="Probert I."/>
            <person name="Quesneville H."/>
            <person name="Raines C."/>
            <person name="Rensing S.A."/>
            <person name="Riano-Pachon D.M."/>
            <person name="Richier S."/>
            <person name="Rokitta S."/>
            <person name="Shiraiwa Y."/>
            <person name="Soanes D.M."/>
            <person name="van der Giezen M."/>
            <person name="Wahlund T.M."/>
            <person name="Williams B."/>
            <person name="Wilson W."/>
            <person name="Wolfe G."/>
            <person name="Wurch L.L."/>
        </authorList>
    </citation>
    <scope>NUCLEOTIDE SEQUENCE</scope>
</reference>
<dbReference type="EnsemblProtists" id="EOD41659">
    <property type="protein sequence ID" value="EOD41659"/>
    <property type="gene ID" value="EMIHUDRAFT_194076"/>
</dbReference>
<organism evidence="2 3">
    <name type="scientific">Emiliania huxleyi (strain CCMP1516)</name>
    <dbReference type="NCBI Taxonomy" id="280463"/>
    <lineage>
        <taxon>Eukaryota</taxon>
        <taxon>Haptista</taxon>
        <taxon>Haptophyta</taxon>
        <taxon>Prymnesiophyceae</taxon>
        <taxon>Isochrysidales</taxon>
        <taxon>Noelaerhabdaceae</taxon>
        <taxon>Emiliania</taxon>
    </lineage>
</organism>
<evidence type="ECO:0008006" key="4">
    <source>
        <dbReference type="Google" id="ProtNLM"/>
    </source>
</evidence>
<dbReference type="GO" id="GO:0016020">
    <property type="term" value="C:membrane"/>
    <property type="evidence" value="ECO:0007669"/>
    <property type="project" value="TreeGrafter"/>
</dbReference>
<dbReference type="PANTHER" id="PTHR22753:SF14">
    <property type="entry name" value="MONOACYLGLYCEROL_DIACYLGLYCEROL O-ACYLTRANSFERASE"/>
    <property type="match status" value="1"/>
</dbReference>
<evidence type="ECO:0000256" key="1">
    <source>
        <dbReference type="SAM" id="MobiDB-lite"/>
    </source>
</evidence>
<evidence type="ECO:0000313" key="3">
    <source>
        <dbReference type="Proteomes" id="UP000013827"/>
    </source>
</evidence>
<dbReference type="HOGENOM" id="CLU_407378_0_0_1"/>
<name>A0A0D3L0X4_EMIH1</name>
<feature type="region of interest" description="Disordered" evidence="1">
    <location>
        <begin position="358"/>
        <end position="378"/>
    </location>
</feature>
<accession>A0A0D3L0X4</accession>
<dbReference type="RefSeq" id="XP_005794088.1">
    <property type="nucleotide sequence ID" value="XM_005794031.1"/>
</dbReference>
<sequence>MWLAVTALHPPRGSTPVALTGSVAPCVHFVNPLEVDGFAEPGGWGTTSAAEKPILYFFPGMDGSLQTPFMQFCELSTTFELACMRHNEGLASRASFEEVADSCAVAVATSAAGGRQVLLVGESFGATLALAVADKLSRVLLPGQQRGGVRGVVLVNPATSYRRSTLAKIGPLCASLAGPLLAPLYALSLVAVAALVLTPAYQAPSFLSTVAAQKATELNNNPYREAFVGRVAMGATLGLSGPRLDIGPLLAIQVFSPEELGFRLSRWLEYGAGLLEAALRLTARADLLERRSVVKELRLPMLAVVGDLDRLLPSVDEAARLREARGTVTVQGAGHASTLGNRIRNAFAADFEPPLSPRVDLVGRGESPGDGGDGWERGLLDRTYPALDPADYTELNRGGSRAPAERAAIRELLCALEEAGEGVPYLDAAGDAPLCGNYELAYFDRSIDGKRGSGGEEPTRPFGSRALGALFSLRFSFQHLVAPDAAINYVGFTCCGIPASVFTAGAVERLDRTAVEALRRQHGTPLRFDTAVRIDFGTPRLSIGRGGWARTFELPAGQSPPVSLCTTYVDERLRLARAAGGGRLVFTRGGLADEPLADSWRAVADLTPVRPRSVAAVALGILASLAAAVPPLRRPLQLAALVGGAGAAVRVAESRRRARRGWAAMGRREPVGGGD</sequence>
<dbReference type="AlphaFoldDB" id="A0A0D3L0X4"/>
<dbReference type="SUPFAM" id="SSF53474">
    <property type="entry name" value="alpha/beta-Hydrolases"/>
    <property type="match status" value="1"/>
</dbReference>
<proteinExistence type="predicted"/>
<keyword evidence="3" id="KW-1185">Reference proteome</keyword>
<dbReference type="PANTHER" id="PTHR22753">
    <property type="entry name" value="TRANSMEMBRANE PROTEIN 68"/>
    <property type="match status" value="1"/>
</dbReference>
<dbReference type="InterPro" id="IPR029058">
    <property type="entry name" value="AB_hydrolase_fold"/>
</dbReference>
<dbReference type="Gene3D" id="3.40.50.1820">
    <property type="entry name" value="alpha/beta hydrolase"/>
    <property type="match status" value="1"/>
</dbReference>
<dbReference type="GeneID" id="17286929"/>